<protein>
    <submittedName>
        <fullName evidence="3">Uncharacterized mitochondrial protein AtMg00810-like</fullName>
    </submittedName>
</protein>
<dbReference type="EMBL" id="BKCJ010137623">
    <property type="protein sequence ID" value="GEX89938.1"/>
    <property type="molecule type" value="Genomic_DNA"/>
</dbReference>
<comment type="caution">
    <text evidence="3">The sequence shown here is derived from an EMBL/GenBank/DDBJ whole genome shotgun (WGS) entry which is preliminary data.</text>
</comment>
<feature type="compositionally biased region" description="Low complexity" evidence="1">
    <location>
        <begin position="111"/>
        <end position="122"/>
    </location>
</feature>
<dbReference type="PANTHER" id="PTHR11439">
    <property type="entry name" value="GAG-POL-RELATED RETROTRANSPOSON"/>
    <property type="match status" value="1"/>
</dbReference>
<dbReference type="SUPFAM" id="SSF56672">
    <property type="entry name" value="DNA/RNA polymerases"/>
    <property type="match status" value="1"/>
</dbReference>
<name>A0A699HGM9_TANCI</name>
<gene>
    <name evidence="3" type="ORF">Tci_361913</name>
</gene>
<feature type="region of interest" description="Disordered" evidence="1">
    <location>
        <begin position="78"/>
        <end position="133"/>
    </location>
</feature>
<feature type="compositionally biased region" description="Polar residues" evidence="1">
    <location>
        <begin position="87"/>
        <end position="109"/>
    </location>
</feature>
<evidence type="ECO:0000259" key="2">
    <source>
        <dbReference type="Pfam" id="PF07727"/>
    </source>
</evidence>
<dbReference type="AlphaFoldDB" id="A0A699HGM9"/>
<dbReference type="PANTHER" id="PTHR11439:SF495">
    <property type="entry name" value="REVERSE TRANSCRIPTASE, RNA-DEPENDENT DNA POLYMERASE-RELATED"/>
    <property type="match status" value="1"/>
</dbReference>
<evidence type="ECO:0000256" key="1">
    <source>
        <dbReference type="SAM" id="MobiDB-lite"/>
    </source>
</evidence>
<evidence type="ECO:0000313" key="3">
    <source>
        <dbReference type="EMBL" id="GEX89938.1"/>
    </source>
</evidence>
<sequence length="526" mass="58801">KAIEKGSGPNWLFDIDSLTKSMNYVPVDAGTISTNLLGTKDAARQEVKKDVSSLRYIALPNWVHDALLEFSSSLPQDHCSTEVPKGSGNSNPADSTSNPPADQMETLTLETPIPTVSSPVPSAYSTDSQEPASDARLISKRVANQAETPSLDNILSLTNRFEGILGDTTNSNESNGEEADISNMETTITTSPSPTLRIHKDHLKSQIIGPVDTLIQTRNKSKEVGEQSFITTIHQKTDPALLQFCLFSCFLSQVEPKKIFDALQDPSWVEAIQEELLQFKIQNVWTLVDCPKGDPEFPAKAYKVEKAMYGLHQAPRAWYGTLSKYLLKNGVQKGTIDQTLFIRKQREDFILVQVYVDDIIFGSSNPQLCREFEALMHENFQMSAMGRLNFFLGLQVLQKEDGIFLSQDKYVGDILKKFGYSDVRSSNTPMDKENPWGKEGTGKDVDLHLYRSMIGSLMYLTASRPDIMFVVCAFARHQVTPKECHLHAVKRIFRHLMGHPKLGLWYPKDSPFDLVSFSDSDYGGIT</sequence>
<organism evidence="3">
    <name type="scientific">Tanacetum cinerariifolium</name>
    <name type="common">Dalmatian daisy</name>
    <name type="synonym">Chrysanthemum cinerariifolium</name>
    <dbReference type="NCBI Taxonomy" id="118510"/>
    <lineage>
        <taxon>Eukaryota</taxon>
        <taxon>Viridiplantae</taxon>
        <taxon>Streptophyta</taxon>
        <taxon>Embryophyta</taxon>
        <taxon>Tracheophyta</taxon>
        <taxon>Spermatophyta</taxon>
        <taxon>Magnoliopsida</taxon>
        <taxon>eudicotyledons</taxon>
        <taxon>Gunneridae</taxon>
        <taxon>Pentapetalae</taxon>
        <taxon>asterids</taxon>
        <taxon>campanulids</taxon>
        <taxon>Asterales</taxon>
        <taxon>Asteraceae</taxon>
        <taxon>Asteroideae</taxon>
        <taxon>Anthemideae</taxon>
        <taxon>Anthemidinae</taxon>
        <taxon>Tanacetum</taxon>
    </lineage>
</organism>
<dbReference type="InterPro" id="IPR013103">
    <property type="entry name" value="RVT_2"/>
</dbReference>
<feature type="non-terminal residue" evidence="3">
    <location>
        <position position="1"/>
    </location>
</feature>
<reference evidence="3" key="1">
    <citation type="journal article" date="2019" name="Sci. Rep.">
        <title>Draft genome of Tanacetum cinerariifolium, the natural source of mosquito coil.</title>
        <authorList>
            <person name="Yamashiro T."/>
            <person name="Shiraishi A."/>
            <person name="Satake H."/>
            <person name="Nakayama K."/>
        </authorList>
    </citation>
    <scope>NUCLEOTIDE SEQUENCE</scope>
</reference>
<dbReference type="InterPro" id="IPR043502">
    <property type="entry name" value="DNA/RNA_pol_sf"/>
</dbReference>
<feature type="domain" description="Reverse transcriptase Ty1/copia-type" evidence="2">
    <location>
        <begin position="298"/>
        <end position="431"/>
    </location>
</feature>
<proteinExistence type="predicted"/>
<dbReference type="Pfam" id="PF07727">
    <property type="entry name" value="RVT_2"/>
    <property type="match status" value="1"/>
</dbReference>
<accession>A0A699HGM9</accession>